<dbReference type="EMBL" id="LKCW01000066">
    <property type="protein sequence ID" value="KPM41355.1"/>
    <property type="molecule type" value="Genomic_DNA"/>
</dbReference>
<dbReference type="Gene3D" id="1.50.10.10">
    <property type="match status" value="1"/>
</dbReference>
<dbReference type="PANTHER" id="PTHR41814:SF1">
    <property type="entry name" value="CELLULASE"/>
    <property type="match status" value="1"/>
</dbReference>
<dbReference type="InterPro" id="IPR008928">
    <property type="entry name" value="6-hairpin_glycosidase_sf"/>
</dbReference>
<protein>
    <recommendedName>
        <fullName evidence="5">Six-hairpin glycosidase</fullName>
    </recommendedName>
</protein>
<dbReference type="PANTHER" id="PTHR41814">
    <property type="entry name" value="EXPRESSED PROTEIN"/>
    <property type="match status" value="1"/>
</dbReference>
<feature type="signal peptide" evidence="2">
    <location>
        <begin position="1"/>
        <end position="22"/>
    </location>
</feature>
<organism evidence="3 4">
    <name type="scientific">Neonectria ditissima</name>
    <dbReference type="NCBI Taxonomy" id="78410"/>
    <lineage>
        <taxon>Eukaryota</taxon>
        <taxon>Fungi</taxon>
        <taxon>Dikarya</taxon>
        <taxon>Ascomycota</taxon>
        <taxon>Pezizomycotina</taxon>
        <taxon>Sordariomycetes</taxon>
        <taxon>Hypocreomycetidae</taxon>
        <taxon>Hypocreales</taxon>
        <taxon>Nectriaceae</taxon>
        <taxon>Neonectria</taxon>
    </lineage>
</organism>
<evidence type="ECO:0008006" key="5">
    <source>
        <dbReference type="Google" id="ProtNLM"/>
    </source>
</evidence>
<name>A0A0P7BJH3_9HYPO</name>
<evidence type="ECO:0000313" key="3">
    <source>
        <dbReference type="EMBL" id="KPM41355.1"/>
    </source>
</evidence>
<dbReference type="Proteomes" id="UP000050424">
    <property type="component" value="Unassembled WGS sequence"/>
</dbReference>
<feature type="chain" id="PRO_5006135888" description="Six-hairpin glycosidase" evidence="2">
    <location>
        <begin position="23"/>
        <end position="1023"/>
    </location>
</feature>
<gene>
    <name evidence="3" type="ORF">AK830_g5170</name>
</gene>
<keyword evidence="4" id="KW-1185">Reference proteome</keyword>
<dbReference type="SUPFAM" id="SSF48208">
    <property type="entry name" value="Six-hairpin glycosidases"/>
    <property type="match status" value="1"/>
</dbReference>
<evidence type="ECO:0000256" key="1">
    <source>
        <dbReference type="ARBA" id="ARBA00022801"/>
    </source>
</evidence>
<keyword evidence="2" id="KW-0732">Signal</keyword>
<evidence type="ECO:0000313" key="4">
    <source>
        <dbReference type="Proteomes" id="UP000050424"/>
    </source>
</evidence>
<dbReference type="InterPro" id="IPR010905">
    <property type="entry name" value="Glyco_hydro_88"/>
</dbReference>
<dbReference type="GO" id="GO:0005975">
    <property type="term" value="P:carbohydrate metabolic process"/>
    <property type="evidence" value="ECO:0007669"/>
    <property type="project" value="InterPro"/>
</dbReference>
<keyword evidence="1" id="KW-0378">Hydrolase</keyword>
<proteinExistence type="predicted"/>
<reference evidence="3 4" key="1">
    <citation type="submission" date="2015-09" db="EMBL/GenBank/DDBJ databases">
        <title>Draft genome of a European isolate of the apple canker pathogen Neonectria ditissima.</title>
        <authorList>
            <person name="Gomez-Cortecero A."/>
            <person name="Harrison R.J."/>
            <person name="Armitage A.D."/>
        </authorList>
    </citation>
    <scope>NUCLEOTIDE SEQUENCE [LARGE SCALE GENOMIC DNA]</scope>
    <source>
        <strain evidence="3 4">R09/05</strain>
    </source>
</reference>
<comment type="caution">
    <text evidence="3">The sequence shown here is derived from an EMBL/GenBank/DDBJ whole genome shotgun (WGS) entry which is preliminary data.</text>
</comment>
<accession>A0A0P7BJH3</accession>
<dbReference type="OrthoDB" id="4138492at2759"/>
<dbReference type="InterPro" id="IPR012341">
    <property type="entry name" value="6hp_glycosidase-like_sf"/>
</dbReference>
<dbReference type="GO" id="GO:0016787">
    <property type="term" value="F:hydrolase activity"/>
    <property type="evidence" value="ECO:0007669"/>
    <property type="project" value="UniProtKB-KW"/>
</dbReference>
<sequence length="1023" mass="107223">MRSMKQSPFSLFLALFIGSAIAKDIDAGFNAYTAAQVMVEKASHSWEWGTSAEALLELYSPELSVFGSNPFPGGKIPKADSTTLALSYARQFINRNSDIFVDDSAVGDPASLGVSAILLGQSDSAYLDASNRQADYLLNVAPRWSNGAISQRSDVAEVWADNMAMSFPFLAYLAVQKNDVSLMSDTVKQCGLHRDVLKTSDHLNWRHIIGPQSQDTGLWSTGNGWASYGMVRVLHTLQKWSGSSSSLASQAGQLKTWIKEILDGAMASGLDNGLLRNYLDDGSWFGEISGTAILSAVAYRMAVNDPGMFPQKYITWADANRKTLSKQQGGDGVFVPAVNPYSWLDRTEYTKGSPEGQAFAVYLYTAYRDCVNAGVCETPASSATTVVHGGIGPSNILTYLNPPVTFSEMPDPTGVVCGSAQSCDADGCKGAFDGLAKFPICKSGSKKGCKCTATSNTCGAHQSCDLNGCAGSFKGQAEYAQCAGNFEGCECTATSNTCGAHQSCDLNGCAGAFDGQVEYAQCTGNFKGCECTATSNTCGDHQSCDLNGCKGAFDGASKYAQCTGNFKGCECTATSNTCGAHQSCDLNGCAGAFNGLQPYAQCTGNFLGCECSPTSTTCGKPQNCDLNGCAGTFDLSNGKAFCSRNFVGCECAATSNTCGDRQSCDKNNCDGAFSGKERYAQCTNFFKGCDCTATSNTCGSPQSCGLNDCGGAFDLSDGIAYCTDNFVGCRCAANPGTCGPPQSCDKNNCKGAFPGSVPTAECTGFFKGCQCTATATTCGNKQSCDLNGCAGGYDSKGVARCQGNFQGCECTATSKTCGQAQACDLNGCAGTFDSSSNTARCRGKFAGCVCKPVASTCGEVQSCDLNGCKGGFNADGNVICMGNFYGCPCRPNPIWIPPPPNLPPPPPPVTHTSVLMISLAFQIVNNQASFWWNVFNINAVFLPGGLCSIKTIAETNEGSQPYPQSLPTFNIDTFSNCRYSGPRTSVGTIVCDGNPSVTCSAGNGNTDCGGIIYDYTIECYIKG</sequence>
<dbReference type="AlphaFoldDB" id="A0A0P7BJH3"/>
<dbReference type="Pfam" id="PF07470">
    <property type="entry name" value="Glyco_hydro_88"/>
    <property type="match status" value="1"/>
</dbReference>
<evidence type="ECO:0000256" key="2">
    <source>
        <dbReference type="SAM" id="SignalP"/>
    </source>
</evidence>